<accession>R9WTH0</accession>
<keyword evidence="1" id="KW-0812">Transmembrane</keyword>
<name>R9WTH0_LACPA</name>
<reference evidence="2" key="1">
    <citation type="submission" date="2013-03" db="EMBL/GenBank/DDBJ databases">
        <title>Characterization of three plasmid from Lactobacillus paracasei 54.</title>
        <authorList>
            <person name="Gu Q."/>
            <person name="Zhao Y."/>
            <person name="Shen L."/>
            <person name="Li X."/>
            <person name="Song D."/>
            <person name="Sun Y."/>
            <person name="Zhang C."/>
            <person name="Jiang X."/>
            <person name="Liu Q."/>
        </authorList>
    </citation>
    <scope>NUCLEOTIDE SEQUENCE</scope>
    <source>
        <plasmid evidence="2">pLP5401</plasmid>
    </source>
</reference>
<feature type="transmembrane region" description="Helical" evidence="1">
    <location>
        <begin position="28"/>
        <end position="49"/>
    </location>
</feature>
<dbReference type="EMBL" id="KC812101">
    <property type="protein sequence ID" value="AGO03640.1"/>
    <property type="molecule type" value="Genomic_DNA"/>
</dbReference>
<geneLocation type="plasmid" evidence="2">
    <name>pLP5401</name>
</geneLocation>
<protein>
    <submittedName>
        <fullName evidence="2">Uncharacterized protein</fullName>
    </submittedName>
</protein>
<proteinExistence type="predicted"/>
<sequence length="57" mass="5998">MYRQGIGVAGISAAGVGMLPQAGEAGDFLKVIGILVVVGILITQALIFLQRRKTTRE</sequence>
<keyword evidence="2" id="KW-0614">Plasmid</keyword>
<keyword evidence="1" id="KW-1133">Transmembrane helix</keyword>
<dbReference type="RefSeq" id="WP_016570222.1">
    <property type="nucleotide sequence ID" value="NC_021572.1"/>
</dbReference>
<keyword evidence="1" id="KW-0472">Membrane</keyword>
<dbReference type="AlphaFoldDB" id="R9WTH0"/>
<evidence type="ECO:0000313" key="2">
    <source>
        <dbReference type="EMBL" id="AGO03640.1"/>
    </source>
</evidence>
<organism evidence="2">
    <name type="scientific">Lacticaseibacillus paracasei</name>
    <name type="common">Lactobacillus paracasei</name>
    <dbReference type="NCBI Taxonomy" id="1597"/>
    <lineage>
        <taxon>Bacteria</taxon>
        <taxon>Bacillati</taxon>
        <taxon>Bacillota</taxon>
        <taxon>Bacilli</taxon>
        <taxon>Lactobacillales</taxon>
        <taxon>Lactobacillaceae</taxon>
        <taxon>Lacticaseibacillus</taxon>
    </lineage>
</organism>
<evidence type="ECO:0000256" key="1">
    <source>
        <dbReference type="SAM" id="Phobius"/>
    </source>
</evidence>